<sequence>MTSDKGWKSNNGEQVIFTMAGRETISWVSFMGILVEEFFKHKEGKISNRSCFTPMDMEMSLTTVLERASIEFR</sequence>
<dbReference type="Gramene" id="CDY30982">
    <property type="protein sequence ID" value="CDY30982"/>
    <property type="gene ID" value="GSBRNA2T00047015001"/>
</dbReference>
<gene>
    <name evidence="2" type="primary">BnaC04g24420D</name>
    <name evidence="1" type="ORF">DARMORV10_C04P35230.1</name>
    <name evidence="2" type="ORF">GSBRNA2T00047015001</name>
</gene>
<proteinExistence type="predicted"/>
<keyword evidence="3" id="KW-1185">Reference proteome</keyword>
<evidence type="ECO:0000313" key="3">
    <source>
        <dbReference type="Proteomes" id="UP000028999"/>
    </source>
</evidence>
<protein>
    <submittedName>
        <fullName evidence="1">(rape) hypothetical protein</fullName>
    </submittedName>
    <submittedName>
        <fullName evidence="2">BnaC04g24420D protein</fullName>
    </submittedName>
</protein>
<dbReference type="Proteomes" id="UP001295469">
    <property type="component" value="Chromosome C04"/>
</dbReference>
<reference evidence="2" key="2">
    <citation type="submission" date="2014-06" db="EMBL/GenBank/DDBJ databases">
        <authorList>
            <person name="Genoscope - CEA"/>
        </authorList>
    </citation>
    <scope>NUCLEOTIDE SEQUENCE</scope>
</reference>
<dbReference type="EMBL" id="LK032265">
    <property type="protein sequence ID" value="CDY30982.1"/>
    <property type="molecule type" value="Genomic_DNA"/>
</dbReference>
<reference evidence="1" key="3">
    <citation type="submission" date="2021-01" db="EMBL/GenBank/DDBJ databases">
        <authorList>
            <consortium name="Genoscope - CEA"/>
            <person name="William W."/>
        </authorList>
    </citation>
    <scope>NUCLEOTIDE SEQUENCE</scope>
</reference>
<dbReference type="Proteomes" id="UP000028999">
    <property type="component" value="Unassembled WGS sequence"/>
</dbReference>
<dbReference type="SMR" id="A0A078H0I4"/>
<accession>A0A078H0I4</accession>
<reference evidence="2 3" key="1">
    <citation type="journal article" date="2014" name="Science">
        <title>Plant genetics. Early allopolyploid evolution in the post-Neolithic Brassica napus oilseed genome.</title>
        <authorList>
            <person name="Chalhoub B."/>
            <person name="Denoeud F."/>
            <person name="Liu S."/>
            <person name="Parkin I.A."/>
            <person name="Tang H."/>
            <person name="Wang X."/>
            <person name="Chiquet J."/>
            <person name="Belcram H."/>
            <person name="Tong C."/>
            <person name="Samans B."/>
            <person name="Correa M."/>
            <person name="Da Silva C."/>
            <person name="Just J."/>
            <person name="Falentin C."/>
            <person name="Koh C.S."/>
            <person name="Le Clainche I."/>
            <person name="Bernard M."/>
            <person name="Bento P."/>
            <person name="Noel B."/>
            <person name="Labadie K."/>
            <person name="Alberti A."/>
            <person name="Charles M."/>
            <person name="Arnaud D."/>
            <person name="Guo H."/>
            <person name="Daviaud C."/>
            <person name="Alamery S."/>
            <person name="Jabbari K."/>
            <person name="Zhao M."/>
            <person name="Edger P.P."/>
            <person name="Chelaifa H."/>
            <person name="Tack D."/>
            <person name="Lassalle G."/>
            <person name="Mestiri I."/>
            <person name="Schnel N."/>
            <person name="Le Paslier M.C."/>
            <person name="Fan G."/>
            <person name="Renault V."/>
            <person name="Bayer P.E."/>
            <person name="Golicz A.A."/>
            <person name="Manoli S."/>
            <person name="Lee T.H."/>
            <person name="Thi V.H."/>
            <person name="Chalabi S."/>
            <person name="Hu Q."/>
            <person name="Fan C."/>
            <person name="Tollenaere R."/>
            <person name="Lu Y."/>
            <person name="Battail C."/>
            <person name="Shen J."/>
            <person name="Sidebottom C.H."/>
            <person name="Wang X."/>
            <person name="Canaguier A."/>
            <person name="Chauveau A."/>
            <person name="Berard A."/>
            <person name="Deniot G."/>
            <person name="Guan M."/>
            <person name="Liu Z."/>
            <person name="Sun F."/>
            <person name="Lim Y.P."/>
            <person name="Lyons E."/>
            <person name="Town C.D."/>
            <person name="Bancroft I."/>
            <person name="Wang X."/>
            <person name="Meng J."/>
            <person name="Ma J."/>
            <person name="Pires J.C."/>
            <person name="King G.J."/>
            <person name="Brunel D."/>
            <person name="Delourme R."/>
            <person name="Renard M."/>
            <person name="Aury J.M."/>
            <person name="Adams K.L."/>
            <person name="Batley J."/>
            <person name="Snowdon R.J."/>
            <person name="Tost J."/>
            <person name="Edwards D."/>
            <person name="Zhou Y."/>
            <person name="Hua W."/>
            <person name="Sharpe A.G."/>
            <person name="Paterson A.H."/>
            <person name="Guan C."/>
            <person name="Wincker P."/>
        </authorList>
    </citation>
    <scope>NUCLEOTIDE SEQUENCE [LARGE SCALE GENOMIC DNA]</scope>
    <source>
        <strain evidence="3">cv. Darmor-bzh</strain>
    </source>
</reference>
<organism evidence="2 3">
    <name type="scientific">Brassica napus</name>
    <name type="common">Rape</name>
    <dbReference type="NCBI Taxonomy" id="3708"/>
    <lineage>
        <taxon>Eukaryota</taxon>
        <taxon>Viridiplantae</taxon>
        <taxon>Streptophyta</taxon>
        <taxon>Embryophyta</taxon>
        <taxon>Tracheophyta</taxon>
        <taxon>Spermatophyta</taxon>
        <taxon>Magnoliopsida</taxon>
        <taxon>eudicotyledons</taxon>
        <taxon>Gunneridae</taxon>
        <taxon>Pentapetalae</taxon>
        <taxon>rosids</taxon>
        <taxon>malvids</taxon>
        <taxon>Brassicales</taxon>
        <taxon>Brassicaceae</taxon>
        <taxon>Brassiceae</taxon>
        <taxon>Brassica</taxon>
    </lineage>
</organism>
<evidence type="ECO:0000313" key="2">
    <source>
        <dbReference type="EMBL" id="CDY30982.1"/>
    </source>
</evidence>
<evidence type="ECO:0000313" key="1">
    <source>
        <dbReference type="EMBL" id="CAF1849625.1"/>
    </source>
</evidence>
<dbReference type="PaxDb" id="3708-A0A078H0I4"/>
<name>A0A078H0I4_BRANA</name>
<dbReference type="EMBL" id="HG994368">
    <property type="protein sequence ID" value="CAF1849625.1"/>
    <property type="molecule type" value="Genomic_DNA"/>
</dbReference>
<dbReference type="AlphaFoldDB" id="A0A078H0I4"/>